<comment type="caution">
    <text evidence="2">The sequence shown here is derived from an EMBL/GenBank/DDBJ whole genome shotgun (WGS) entry which is preliminary data.</text>
</comment>
<evidence type="ECO:0000313" key="2">
    <source>
        <dbReference type="EMBL" id="CAF0957503.1"/>
    </source>
</evidence>
<protein>
    <submittedName>
        <fullName evidence="2">Uncharacterized protein</fullName>
    </submittedName>
</protein>
<organism evidence="2 4">
    <name type="scientific">Didymodactylos carnosus</name>
    <dbReference type="NCBI Taxonomy" id="1234261"/>
    <lineage>
        <taxon>Eukaryota</taxon>
        <taxon>Metazoa</taxon>
        <taxon>Spiralia</taxon>
        <taxon>Gnathifera</taxon>
        <taxon>Rotifera</taxon>
        <taxon>Eurotatoria</taxon>
        <taxon>Bdelloidea</taxon>
        <taxon>Philodinida</taxon>
        <taxon>Philodinidae</taxon>
        <taxon>Didymodactylos</taxon>
    </lineage>
</organism>
<dbReference type="Proteomes" id="UP000663829">
    <property type="component" value="Unassembled WGS sequence"/>
</dbReference>
<sequence>MDGAIKPQRKNIITNALSIRSTLKSNGDGLPSLQETRKELERRAQARGIKSRLKQGTEYRSHKSPHGGSQQAQRSVRKYQLSKISDTLLKPSHLQQTQLQSVMPYHMSDVEMSQILQQQQLFNQHLMDMHNQQHALHDQHYAMDNQQHALHDQHHAAHNQQHALHDQHHAAHNQQHALHDQHYAMDNQQHTLHDQHHAMHHHGRGGYDTHKHVSHIHDLNEGDDQIQLARLINTDPYIAAAMQDYCTSHKTWHTKLRHRSSSGRSTMSNSTICKHQHKHHYQRTYSKSVSQSSFDTSSDESITKVNYASTNSMSDYLFSEIRSIRKLIDRYVDSKLHAHHHHGYPNYFPTPQPIFQSFQGYAPHKNPYLSPLRHRQPELNVKLSQRLSNTTSDELHHVYSQSAVNKIKNVSTKQNINQQDQLLKSSAYSEKSRFHLSSLQQQCSSVIKTPSILPLNQQRHRPSTLSETLDELRSAVSRQQSIKRSSSQNSQRYQTSSTSSLSSATPRSSRNISFSIQLSSLEMLQQNSHWNGIVKGCYFHFTKNIWKRIKKLGLVRDCKKEEIRREIANIMSSALLPTNELNNSMELIIDTLSNTDDKYIKLTDYVITTYISGKFDIQFWNLYDTIGVRPRTNNHVEGS</sequence>
<evidence type="ECO:0000256" key="1">
    <source>
        <dbReference type="SAM" id="MobiDB-lite"/>
    </source>
</evidence>
<dbReference type="AlphaFoldDB" id="A0A814DUN3"/>
<evidence type="ECO:0000313" key="3">
    <source>
        <dbReference type="EMBL" id="CAF3732327.1"/>
    </source>
</evidence>
<keyword evidence="4" id="KW-1185">Reference proteome</keyword>
<evidence type="ECO:0000313" key="4">
    <source>
        <dbReference type="Proteomes" id="UP000663829"/>
    </source>
</evidence>
<dbReference type="EMBL" id="CAJNOQ010002420">
    <property type="protein sequence ID" value="CAF0957503.1"/>
    <property type="molecule type" value="Genomic_DNA"/>
</dbReference>
<dbReference type="EMBL" id="CAJOBC010002419">
    <property type="protein sequence ID" value="CAF3732327.1"/>
    <property type="molecule type" value="Genomic_DNA"/>
</dbReference>
<name>A0A814DUN3_9BILA</name>
<gene>
    <name evidence="2" type="ORF">GPM918_LOCUS11577</name>
    <name evidence="3" type="ORF">SRO942_LOCUS11575</name>
</gene>
<reference evidence="2" key="1">
    <citation type="submission" date="2021-02" db="EMBL/GenBank/DDBJ databases">
        <authorList>
            <person name="Nowell W R."/>
        </authorList>
    </citation>
    <scope>NUCLEOTIDE SEQUENCE</scope>
</reference>
<proteinExistence type="predicted"/>
<dbReference type="OrthoDB" id="10029846at2759"/>
<feature type="region of interest" description="Disordered" evidence="1">
    <location>
        <begin position="43"/>
        <end position="78"/>
    </location>
</feature>
<feature type="region of interest" description="Disordered" evidence="1">
    <location>
        <begin position="476"/>
        <end position="507"/>
    </location>
</feature>
<accession>A0A814DUN3</accession>
<feature type="compositionally biased region" description="Low complexity" evidence="1">
    <location>
        <begin position="477"/>
        <end position="507"/>
    </location>
</feature>
<dbReference type="Proteomes" id="UP000681722">
    <property type="component" value="Unassembled WGS sequence"/>
</dbReference>